<evidence type="ECO:0000313" key="1">
    <source>
        <dbReference type="EMBL" id="PYE52772.1"/>
    </source>
</evidence>
<dbReference type="AlphaFoldDB" id="A0A318S2U2"/>
<sequence length="70" mass="7857">MSALRVLERAVQCTWRPGSMTHVRLAYGGETAEVPFERVVRLFGRVALDAMYLRGRFSWHATSGFALGDV</sequence>
<accession>A0A318S2U2</accession>
<dbReference type="EMBL" id="QJSX01000012">
    <property type="protein sequence ID" value="PYE52772.1"/>
    <property type="molecule type" value="Genomic_DNA"/>
</dbReference>
<reference evidence="1 2" key="1">
    <citation type="submission" date="2018-06" db="EMBL/GenBank/DDBJ databases">
        <title>Genomic Encyclopedia of Type Strains, Phase IV (KMG-IV): sequencing the most valuable type-strain genomes for metagenomic binning, comparative biology and taxonomic classification.</title>
        <authorList>
            <person name="Goeker M."/>
        </authorList>
    </citation>
    <scope>NUCLEOTIDE SEQUENCE [LARGE SCALE GENOMIC DNA]</scope>
    <source>
        <strain evidence="1 2">DSM 18048</strain>
    </source>
</reference>
<gene>
    <name evidence="1" type="ORF">DES52_11293</name>
</gene>
<comment type="caution">
    <text evidence="1">The sequence shown here is derived from an EMBL/GenBank/DDBJ whole genome shotgun (WGS) entry which is preliminary data.</text>
</comment>
<dbReference type="RefSeq" id="WP_110887658.1">
    <property type="nucleotide sequence ID" value="NZ_QJSX01000012.1"/>
</dbReference>
<dbReference type="Proteomes" id="UP000248326">
    <property type="component" value="Unassembled WGS sequence"/>
</dbReference>
<proteinExistence type="predicted"/>
<protein>
    <submittedName>
        <fullName evidence="1">Uncharacterized protein</fullName>
    </submittedName>
</protein>
<dbReference type="OrthoDB" id="72893at2"/>
<keyword evidence="2" id="KW-1185">Reference proteome</keyword>
<name>A0A318S2U2_9DEIO</name>
<evidence type="ECO:0000313" key="2">
    <source>
        <dbReference type="Proteomes" id="UP000248326"/>
    </source>
</evidence>
<organism evidence="1 2">
    <name type="scientific">Deinococcus yavapaiensis KR-236</name>
    <dbReference type="NCBI Taxonomy" id="694435"/>
    <lineage>
        <taxon>Bacteria</taxon>
        <taxon>Thermotogati</taxon>
        <taxon>Deinococcota</taxon>
        <taxon>Deinococci</taxon>
        <taxon>Deinococcales</taxon>
        <taxon>Deinococcaceae</taxon>
        <taxon>Deinococcus</taxon>
    </lineage>
</organism>